<accession>A0A6N1MVG1</accession>
<proteinExistence type="predicted"/>
<dbReference type="AlphaFoldDB" id="A0A6N1MVG1"/>
<dbReference type="RefSeq" id="WP_174894471.1">
    <property type="nucleotide sequence ID" value="NZ_CP054803.1"/>
</dbReference>
<gene>
    <name evidence="1" type="ORF">FOB19_10250</name>
</gene>
<dbReference type="Proteomes" id="UP000509126">
    <property type="component" value="Chromosome"/>
</dbReference>
<protein>
    <submittedName>
        <fullName evidence="1">Uncharacterized protein</fullName>
    </submittedName>
</protein>
<evidence type="ECO:0000313" key="1">
    <source>
        <dbReference type="EMBL" id="QKU21747.1"/>
    </source>
</evidence>
<organism evidence="1 2">
    <name type="scientific">Acinetobacter lwoffii</name>
    <dbReference type="NCBI Taxonomy" id="28090"/>
    <lineage>
        <taxon>Bacteria</taxon>
        <taxon>Pseudomonadati</taxon>
        <taxon>Pseudomonadota</taxon>
        <taxon>Gammaproteobacteria</taxon>
        <taxon>Moraxellales</taxon>
        <taxon>Moraxellaceae</taxon>
        <taxon>Acinetobacter</taxon>
    </lineage>
</organism>
<dbReference type="EMBL" id="CP054803">
    <property type="protein sequence ID" value="QKU21747.1"/>
    <property type="molecule type" value="Genomic_DNA"/>
</dbReference>
<name>A0A6N1MVG1_ACILW</name>
<sequence>MKFAEHIDSFQQEDPNFLTYYCERYRVGTDRPVTYVLKRKSSVNAHKAGNIAGFEVHKQAIDGSMTLIELVDQKEWLVKALNQARQPVVTAQLRRKREIRSHAHQVRVNSGFYSSDEYRDWSRRSRAH</sequence>
<reference evidence="1 2" key="1">
    <citation type="submission" date="2019-11" db="EMBL/GenBank/DDBJ databases">
        <title>FDA dAtabase for Regulatory Grade micrObial Sequences (FDA-ARGOS): Supporting development and validation of Infectious Disease Dx tests.</title>
        <authorList>
            <person name="Patel R."/>
            <person name="Rucinski S."/>
            <person name="Tallon L."/>
            <person name="Sadzewicz L."/>
            <person name="Vavikolanu K."/>
            <person name="Mehta A."/>
            <person name="Aluvathingal J."/>
            <person name="Nadendla S."/>
            <person name="Nandy P."/>
            <person name="Geyer C."/>
            <person name="Yan Y."/>
            <person name="Sichtig H."/>
        </authorList>
    </citation>
    <scope>NUCLEOTIDE SEQUENCE [LARGE SCALE GENOMIC DNA]</scope>
    <source>
        <strain evidence="1 2">FDAARGOS_557</strain>
    </source>
</reference>
<evidence type="ECO:0000313" key="2">
    <source>
        <dbReference type="Proteomes" id="UP000509126"/>
    </source>
</evidence>